<dbReference type="InterPro" id="IPR046460">
    <property type="entry name" value="UNC80_C"/>
</dbReference>
<dbReference type="Pfam" id="PF19424">
    <property type="entry name" value="UNC80"/>
    <property type="match status" value="1"/>
</dbReference>
<feature type="region of interest" description="Disordered" evidence="1">
    <location>
        <begin position="3890"/>
        <end position="3916"/>
    </location>
</feature>
<dbReference type="EMBL" id="CAJHNJ030000024">
    <property type="protein sequence ID" value="CAG9120960.1"/>
    <property type="molecule type" value="Genomic_DNA"/>
</dbReference>
<evidence type="ECO:0000313" key="5">
    <source>
        <dbReference type="EMBL" id="CAG9120960.1"/>
    </source>
</evidence>
<feature type="compositionally biased region" description="Low complexity" evidence="1">
    <location>
        <begin position="3851"/>
        <end position="3865"/>
    </location>
</feature>
<feature type="region of interest" description="Disordered" evidence="1">
    <location>
        <begin position="3761"/>
        <end position="3787"/>
    </location>
</feature>
<dbReference type="PANTHER" id="PTHR31781">
    <property type="entry name" value="UNC80"/>
    <property type="match status" value="1"/>
</dbReference>
<dbReference type="Proteomes" id="UP000653454">
    <property type="component" value="Unassembled WGS sequence"/>
</dbReference>
<feature type="domain" description="Protein UNC80 C-terminal" evidence="4">
    <location>
        <begin position="3166"/>
        <end position="3242"/>
    </location>
</feature>
<feature type="compositionally biased region" description="Polar residues" evidence="1">
    <location>
        <begin position="4083"/>
        <end position="4092"/>
    </location>
</feature>
<feature type="domain" description="Protein UNC80 C-terminal" evidence="4">
    <location>
        <begin position="3248"/>
        <end position="3359"/>
    </location>
</feature>
<feature type="region of interest" description="Disordered" evidence="1">
    <location>
        <begin position="3631"/>
        <end position="3701"/>
    </location>
</feature>
<feature type="region of interest" description="Disordered" evidence="1">
    <location>
        <begin position="1169"/>
        <end position="1195"/>
    </location>
</feature>
<proteinExistence type="predicted"/>
<feature type="region of interest" description="Disordered" evidence="1">
    <location>
        <begin position="4019"/>
        <end position="4096"/>
    </location>
</feature>
<feature type="domain" description="Protein UNC80 C-terminal" evidence="4">
    <location>
        <begin position="2929"/>
        <end position="3158"/>
    </location>
</feature>
<feature type="region of interest" description="Disordered" evidence="1">
    <location>
        <begin position="1610"/>
        <end position="1632"/>
    </location>
</feature>
<protein>
    <submittedName>
        <fullName evidence="5">(diamondback moth) hypothetical protein</fullName>
    </submittedName>
</protein>
<feature type="compositionally biased region" description="Low complexity" evidence="1">
    <location>
        <begin position="3808"/>
        <end position="3822"/>
    </location>
</feature>
<feature type="domain" description="Protein UNC80 C-terminal" evidence="4">
    <location>
        <begin position="2395"/>
        <end position="2926"/>
    </location>
</feature>
<feature type="compositionally biased region" description="Basic and acidic residues" evidence="1">
    <location>
        <begin position="1788"/>
        <end position="1797"/>
    </location>
</feature>
<keyword evidence="6" id="KW-1185">Reference proteome</keyword>
<reference evidence="5" key="1">
    <citation type="submission" date="2020-11" db="EMBL/GenBank/DDBJ databases">
        <authorList>
            <person name="Whiteford S."/>
        </authorList>
    </citation>
    <scope>NUCLEOTIDE SEQUENCE</scope>
</reference>
<feature type="domain" description="Protein UNC80 central region" evidence="3">
    <location>
        <begin position="1364"/>
        <end position="2097"/>
    </location>
</feature>
<dbReference type="Pfam" id="PF15778">
    <property type="entry name" value="UNC80_N"/>
    <property type="match status" value="1"/>
</dbReference>
<dbReference type="Pfam" id="PF20262">
    <property type="entry name" value="UNC80_C"/>
    <property type="match status" value="5"/>
</dbReference>
<feature type="compositionally biased region" description="Low complexity" evidence="1">
    <location>
        <begin position="3980"/>
        <end position="3994"/>
    </location>
</feature>
<feature type="compositionally biased region" description="Polar residues" evidence="1">
    <location>
        <begin position="387"/>
        <end position="396"/>
    </location>
</feature>
<evidence type="ECO:0000313" key="6">
    <source>
        <dbReference type="Proteomes" id="UP000653454"/>
    </source>
</evidence>
<feature type="region of interest" description="Disordered" evidence="1">
    <location>
        <begin position="649"/>
        <end position="698"/>
    </location>
</feature>
<feature type="compositionally biased region" description="Basic and acidic residues" evidence="1">
    <location>
        <begin position="3680"/>
        <end position="3691"/>
    </location>
</feature>
<feature type="compositionally biased region" description="Basic and acidic residues" evidence="1">
    <location>
        <begin position="805"/>
        <end position="815"/>
    </location>
</feature>
<feature type="region of interest" description="Disordered" evidence="1">
    <location>
        <begin position="1216"/>
        <end position="1303"/>
    </location>
</feature>
<dbReference type="GO" id="GO:0005261">
    <property type="term" value="F:monoatomic cation channel activity"/>
    <property type="evidence" value="ECO:0007669"/>
    <property type="project" value="TreeGrafter"/>
</dbReference>
<comment type="caution">
    <text evidence="5">The sequence shown here is derived from an EMBL/GenBank/DDBJ whole genome shotgun (WGS) entry which is preliminary data.</text>
</comment>
<dbReference type="InterPro" id="IPR045852">
    <property type="entry name" value="UNC80_central"/>
</dbReference>
<feature type="compositionally biased region" description="Low complexity" evidence="1">
    <location>
        <begin position="3937"/>
        <end position="3951"/>
    </location>
</feature>
<feature type="compositionally biased region" description="Low complexity" evidence="1">
    <location>
        <begin position="3722"/>
        <end position="3736"/>
    </location>
</feature>
<feature type="compositionally biased region" description="Basic residues" evidence="1">
    <location>
        <begin position="3661"/>
        <end position="3679"/>
    </location>
</feature>
<feature type="compositionally biased region" description="Low complexity" evidence="1">
    <location>
        <begin position="3765"/>
        <end position="3779"/>
    </location>
</feature>
<dbReference type="GO" id="GO:0055080">
    <property type="term" value="P:monoatomic cation homeostasis"/>
    <property type="evidence" value="ECO:0007669"/>
    <property type="project" value="TreeGrafter"/>
</dbReference>
<feature type="region of interest" description="Disordered" evidence="1">
    <location>
        <begin position="790"/>
        <end position="842"/>
    </location>
</feature>
<feature type="region of interest" description="Disordered" evidence="1">
    <location>
        <begin position="3976"/>
        <end position="4002"/>
    </location>
</feature>
<dbReference type="InterPro" id="IPR031542">
    <property type="entry name" value="UNC80_N"/>
</dbReference>
<dbReference type="GO" id="GO:0034703">
    <property type="term" value="C:cation channel complex"/>
    <property type="evidence" value="ECO:0007669"/>
    <property type="project" value="TreeGrafter"/>
</dbReference>
<evidence type="ECO:0000259" key="3">
    <source>
        <dbReference type="Pfam" id="PF19424"/>
    </source>
</evidence>
<feature type="region of interest" description="Disordered" evidence="1">
    <location>
        <begin position="3933"/>
        <end position="3959"/>
    </location>
</feature>
<feature type="region of interest" description="Disordered" evidence="1">
    <location>
        <begin position="2745"/>
        <end position="2767"/>
    </location>
</feature>
<feature type="region of interest" description="Disordered" evidence="1">
    <location>
        <begin position="266"/>
        <end position="319"/>
    </location>
</feature>
<evidence type="ECO:0000259" key="4">
    <source>
        <dbReference type="Pfam" id="PF20262"/>
    </source>
</evidence>
<feature type="region of interest" description="Disordered" evidence="1">
    <location>
        <begin position="3713"/>
        <end position="3744"/>
    </location>
</feature>
<feature type="compositionally biased region" description="Polar residues" evidence="1">
    <location>
        <begin position="3631"/>
        <end position="3640"/>
    </location>
</feature>
<feature type="compositionally biased region" description="Polar residues" evidence="1">
    <location>
        <begin position="275"/>
        <end position="290"/>
    </location>
</feature>
<feature type="region of interest" description="Disordered" evidence="1">
    <location>
        <begin position="3543"/>
        <end position="3576"/>
    </location>
</feature>
<evidence type="ECO:0000259" key="2">
    <source>
        <dbReference type="Pfam" id="PF15778"/>
    </source>
</evidence>
<feature type="region of interest" description="Disordered" evidence="1">
    <location>
        <begin position="355"/>
        <end position="408"/>
    </location>
</feature>
<feature type="compositionally biased region" description="Polar residues" evidence="1">
    <location>
        <begin position="663"/>
        <end position="680"/>
    </location>
</feature>
<feature type="compositionally biased region" description="Low complexity" evidence="1">
    <location>
        <begin position="3894"/>
        <end position="3908"/>
    </location>
</feature>
<feature type="region of interest" description="Disordered" evidence="1">
    <location>
        <begin position="3804"/>
        <end position="3830"/>
    </location>
</feature>
<accession>A0A8S4EZM7</accession>
<feature type="region of interest" description="Disordered" evidence="1">
    <location>
        <begin position="1677"/>
        <end position="1710"/>
    </location>
</feature>
<feature type="region of interest" description="Disordered" evidence="1">
    <location>
        <begin position="1766"/>
        <end position="1797"/>
    </location>
</feature>
<feature type="compositionally biased region" description="Polar residues" evidence="1">
    <location>
        <begin position="795"/>
        <end position="804"/>
    </location>
</feature>
<feature type="region of interest" description="Disordered" evidence="1">
    <location>
        <begin position="3847"/>
        <end position="3873"/>
    </location>
</feature>
<dbReference type="GO" id="GO:0030424">
    <property type="term" value="C:axon"/>
    <property type="evidence" value="ECO:0007669"/>
    <property type="project" value="TreeGrafter"/>
</dbReference>
<feature type="domain" description="Protein UNC80 C-terminal" evidence="4">
    <location>
        <begin position="2103"/>
        <end position="2394"/>
    </location>
</feature>
<name>A0A8S4EZM7_PLUXY</name>
<organism evidence="5 6">
    <name type="scientific">Plutella xylostella</name>
    <name type="common">Diamondback moth</name>
    <name type="synonym">Plutella maculipennis</name>
    <dbReference type="NCBI Taxonomy" id="51655"/>
    <lineage>
        <taxon>Eukaryota</taxon>
        <taxon>Metazoa</taxon>
        <taxon>Ecdysozoa</taxon>
        <taxon>Arthropoda</taxon>
        <taxon>Hexapoda</taxon>
        <taxon>Insecta</taxon>
        <taxon>Pterygota</taxon>
        <taxon>Neoptera</taxon>
        <taxon>Endopterygota</taxon>
        <taxon>Lepidoptera</taxon>
        <taxon>Glossata</taxon>
        <taxon>Ditrysia</taxon>
        <taxon>Yponomeutoidea</taxon>
        <taxon>Plutellidae</taxon>
        <taxon>Plutella</taxon>
    </lineage>
</organism>
<evidence type="ECO:0000256" key="1">
    <source>
        <dbReference type="SAM" id="MobiDB-lite"/>
    </source>
</evidence>
<gene>
    <name evidence="5" type="ORF">PLXY2_LOCUS7273</name>
</gene>
<feature type="compositionally biased region" description="Low complexity" evidence="1">
    <location>
        <begin position="4023"/>
        <end position="4037"/>
    </location>
</feature>
<dbReference type="PANTHER" id="PTHR31781:SF1">
    <property type="entry name" value="PROTEIN UNC-80 HOMOLOG"/>
    <property type="match status" value="1"/>
</dbReference>
<sequence length="4118" mass="459840">MPAKTPTSTYWIYFLPPSISALAVHHSSQPMKASKRWEILFLPAAMLEDERYLDEVVPIPVQIFLWRQTAPFVRPRLGKVHDAACMSFEKVLVQNLRFGLSISLTEAIESIPRWRLIQASLPHVMHSLAALLHNRVKDNMQSLGNVETKLLYTLHWIILDASDECSDADYEKGIFYTNPFHYLFSVPTMALFVYLFAPISQHLKESDFSNYRLENGLKMWQAMWEFRHPDAPCFSTHVKPKPKPLGGRFSKKNVHGDIFLGRKFSKEDGTAHDSPPSQTVSQCDAPSKQASTEEEPWVSSPKDTIFPETIPEESSSTEEEHVFIYRLPTDQNYGGVVKEPYTVYSADPSLFQIRRSDSGRPSLTGIKPLPQITKMSSSDKESLSDSGGATQGQKGSPTMEKPSSPKQNHVSAATFLDVATLRCLFTSQWQEEGVYWALHYLYNRLRDICDDISKQTLPRKRSNSLPIPKIEVSIYQSPEMKKRDSLKNFMEVPDLTNISPVADAPFAAAVKIDEDPLIVRRSSEKVKRKMKMADLKAFVETKLLSKSEKALEKIEHDDHKFNFHAAVCQIKEYHRSLDTGEERPNSALATNFSPITPRQTGDLLQCNLIKGKSMPSLRYIGEVKTERTQVHAGQMPSTTQKKKNPIITVTEHTPTPSPDYLSKTRQGSLESQLDSVSMQGSAHMRTPERKPSLTRSQTDSNITYVLEETQEAPGSAHYITREGDIHFQVVLKAVYSVSTMDSYNLTETHYFLAVYSVSTMDSYYLTLRVMEVMLNLVDTLMEIGVHKNWDPSQEVPVSSDPTTDFNKERETKGRDSGLPCAASQESTNAEGGDSTKEKTKEEEEIDCPYHMIMHVLLRLLRQLGCSHGCSSALRGPQAECLRVQARNSLRELRTASIPKFTLRLKEMTKTANIREVLDNLHATVGYCAEPASMVSPMTQQKLKPGKSPEMAHLQAGYATNFGAGLQGNRAIETYVVEATFRVLVTRFAMMHKELKMLDNSTLYTEVRQLLHYVRESHGGVFRLTALSGLLDTAERREQRDRDMQTTRVIRGVFRLVALSGLLDTVEPRAPARDMQTTRVIRAEGCSAWWRSAGSWTRRSEHRDRDMQTTRVIRHIPRTQDDERGSDTGADSGCAADEKVHKKFTFKKRSTSSTGAHSLLEAECVSECGSQSPLCGGPRRPPLTPRHSERAMPPPHARQHTHISHIVNWFRQKPRSHSLLRNGGGSGESLPISGSMASLARPAASHPAQPMPHASRPVKRRLLRNGGGSGESLPISGSMASLARPATSHPAQPMPHASSPVKRRVGHTLNRARKRVEDRLNRFGFRKMGKKRDGSIEETSCGFMSRRGSAEGGSGGGESEVVVLKRRRLVSSAPLYAGLSRLALLLDATQPGALPDALLLPALLTLPNTVVVGRAAYLLECAHLVHNCNKGQWPYWLKSNISKKEVIYALNNYLVSQFYRIIKTLIPTEQALGNKLEEMLIEDQKHLENVVNLVNDPDGQRELLQQDEEEDFLDEASIRISGKPIGAECPRALRLVACVLLFEITAFLRESYQSIPKTCRASLKERGPWDRVYSMGHSQASAQSLQSIAGPETERKISFVLHEPENVSGGSNVTLADAIPPAPNSDEKKGRLGSRGKACMHRRNTQQGHTAYGSFKRRSIKLRQKDNNVDECGTVIMSNEVDSGGEESPGVLSDDHEHPPESPDSNLADAPDNTKVFPWLKVMVKFLNSFNYVCCHQNFCHPYCFRRNMRASARLMKSVQKIYGVQFGPELDTPPAETTRGSARSRRQPSHDRLETRKDSVFKEKCARQLVPPTPPVGLPVVVDASLGLCVLIDRSVIETAGLAYKAAGVEHTLPPTAETPPITRPGAIPYPPTEPPAILKYIKGQVQDAYHTPLAMLIKGATIMSEDMFAESAPVAWQLLLESDRELCASAASLFILCAVKSPVTATEIMHNDLKHTDPTVRINAILRFQVMWKLRYQVWPRMEEGASMTFKVPPPGIEFTLPSPKIGIESLAVVDPPWSPQVKDKDMEMTLNQERHRSLVTATKTRKKQQTEAIKRALQQRSDKKRAERESFLITTIPITRQAAREPALDHAADDHIDAPVDEEVVEGVRGSHHTQVASAVFPSALCSAVAEIVSLLDDAAVSKDGCSVYEVAYQVIWGCLVEDSALFLRHVLERLTRDHQDEMFKLLRHLIRFIPRLPQQAAFALYNYIIGYVMFYVRSPHEDGQRLIGAALSILWMVVHSVHGIMFKDLKQILRKEQCDASILLTANVPAAKKIVVHSPVDNDGSIPSQFPVQEDTQFCQILRESLDFFGVPEKLHDEHFLVDFKTRQIHNPSNYVRDYYFFKRSQYPQLGLVHLPPEQAFERLQHQELLLKFRETGKVLLTWAILKNVDMRSQYPQLGLVHLPPEQAFERLQHQELLLKFRETGKVLLTWAILKNVDMVVQRVVFLHDELMKLPSFPRKALEADLALCSRGPLGPTLLGLDVLHKFMWVRLIARMFEAMAGNFTSSRDIHLFLNVLNGALMLHSEDSLILRYVIATYVNAAFNFKNIFSTNGYLLIMPTLLQIYSNYQTNKLVTTTIEYAVKQFYLLNRKPFILQMFGSVSAILDTDEESAYGDASKVQSSCLFNLLLSLETPSPDPLHIAELIKEEKPLKPIDFCYRDEDEMVNVLDCISLCVMVVSYSAESMRGYQMLIILEAILPCYVAQIKKPTYNREGKTEKEIIQQLAIAIKTLVNNCEGLSKSYNGPYRTSPEHKGSSQRGGPRVMTTPFMDILDEESHSRFGEHARMPPNMDYINTEDSELVRAEYRRPRDVLLSLVGDFIGKASARLEEINGDKGSASNDGKPVQLLDSKSHSRLADIAHSLLKVSPYDPESMGCRGLQRYMALVLPAADWADDAARPALTCILRRLDKLFMKISKKPSIRRASYMDWADDAARPALTCILRRLDKLFMKISKKPSIRRNTDWDAAAHLLKGVYDTSTRYPFIMHWPQVKTLINTVQTLIVSESNMGESLSSATAALMSQPPPPQFCSTVVRLIAAQINYTGDSYTLEQMCGGSPIFQSAEKTENMLMNLFMPLCLRVGSGRKDSPPLRQMDVSYIVSVVLSALCPPAPPGQITAVGSKLTTSDARVNSLTFTGSRDTRKTTKVSNQLYKIAFLGQITAVGSKLTTSDARVNSLTFTGSRDTRKTTKVSNQLYKIAFLALKILCTCFASSLSGTEWGRMARAMRELGRRNEAAHHLSNYTSIPAALKILCTCFASSLSGTEWGRMARAMRELGRRNEAAHHLWDFLEFVVTYRTPLYILLLPFIVHKLSQPPIGDNERHLQFVVRERVRGVNLPPARGRDAVLSELARDLRALRDQSDHNQLAEATLRKFYEQVASITLLLSRICLPRMGKIPIPQSLKTNVFNQCVLPVMTYGAETRTLTSPLEHLEDSKSVASRGRLLQGQTLQVGLYRWYQPMRLWYRTAPLTMEHLISCPCALPPALGKTYSRPTRMLSKLLLFDQISENLQGGGKRASEVYPKPSVAPIEVKHQHRPSLISMLVGRGAPRTPDHPAAPLAAQRESLSSSSTTSQHMGFELPVGRPDNNLSPANNSSNSHIGGNNQEVIKPAFVATTNPTKLRFVSSVEFKLTSGETSTTPLSPLSPMEDSSDAGGPGIDRPRLQRSHGPSKKTFKFRRSRKSKQDACHMRTESEECPSPGPVDTPLRRAWPPLLQPAYNHGDTSWDSESQVSQTSSTSGYRCGPVDTPLRRAWPPLLQPAYNHGDTSWDSESQVSQTSSTSGYRCGPVDTPLRRAWPPLLQPAYNHGDTSWDSESQVSQTSSTSGYRCGPVDTPLRRAWPPLLQPAYNHGDTSWDSESQVSQTSSTSGYRCGPVDTPLRRAWPPLLQPAYNHGDTSWDSESQVSQTSSTSGYRCGPVDTPLRRAWPPLLQPAYNHGDTSWDSESQVSQTSSTSGYRCGPVDTPLRRAWPPLLQPAYNHGDTSWDSESQVSQTSSTSGYRCGPVDTPLRRAWPPLLQPAYNHGDTSWDSESQVSQTSSTSGYRESYSLQASTLGSPGGSARAALASPDPPSQRTATPPHSPDASLSCESETSSAERTALLGAASQRSLLLSGELRDEDTLL</sequence>
<feature type="domain" description="Cation channel complex component UNC80 N-terminal" evidence="2">
    <location>
        <begin position="56"/>
        <end position="241"/>
    </location>
</feature>